<dbReference type="PANTHER" id="PTHR12674:SF2">
    <property type="entry name" value="PREFOLDIN SUBUNIT 5"/>
    <property type="match status" value="1"/>
</dbReference>
<dbReference type="NCBIfam" id="TIGR00293">
    <property type="entry name" value="prefoldin subunit alpha"/>
    <property type="match status" value="1"/>
</dbReference>
<dbReference type="PANTHER" id="PTHR12674">
    <property type="entry name" value="PREFOLDIN SUBUNIT 5"/>
    <property type="match status" value="1"/>
</dbReference>
<proteinExistence type="inferred from homology"/>
<dbReference type="GO" id="GO:0051082">
    <property type="term" value="F:unfolded protein binding"/>
    <property type="evidence" value="ECO:0007669"/>
    <property type="project" value="InterPro"/>
</dbReference>
<dbReference type="GO" id="GO:1990114">
    <property type="term" value="P:RNA polymerase II core complex assembly"/>
    <property type="evidence" value="ECO:0007669"/>
    <property type="project" value="TreeGrafter"/>
</dbReference>
<protein>
    <recommendedName>
        <fullName evidence="3">Prefoldin subunit 5</fullName>
    </recommendedName>
</protein>
<dbReference type="InterPro" id="IPR004127">
    <property type="entry name" value="Prefoldin_subunit_alpha"/>
</dbReference>
<reference evidence="2" key="1">
    <citation type="submission" date="2021-01" db="EMBL/GenBank/DDBJ databases">
        <authorList>
            <person name="Corre E."/>
            <person name="Pelletier E."/>
            <person name="Niang G."/>
            <person name="Scheremetjew M."/>
            <person name="Finn R."/>
            <person name="Kale V."/>
            <person name="Holt S."/>
            <person name="Cochrane G."/>
            <person name="Meng A."/>
            <person name="Brown T."/>
            <person name="Cohen L."/>
        </authorList>
    </citation>
    <scope>NUCLEOTIDE SEQUENCE</scope>
</reference>
<organism evidence="2">
    <name type="scientific">Noctiluca scintillans</name>
    <name type="common">Sea sparkle</name>
    <name type="synonym">Red tide dinoflagellate</name>
    <dbReference type="NCBI Taxonomy" id="2966"/>
    <lineage>
        <taxon>Eukaryota</taxon>
        <taxon>Sar</taxon>
        <taxon>Alveolata</taxon>
        <taxon>Dinophyceae</taxon>
        <taxon>Noctilucales</taxon>
        <taxon>Noctilucaceae</taxon>
        <taxon>Noctiluca</taxon>
    </lineage>
</organism>
<dbReference type="Gene3D" id="1.10.287.370">
    <property type="match status" value="1"/>
</dbReference>
<dbReference type="Pfam" id="PF02996">
    <property type="entry name" value="Prefoldin"/>
    <property type="match status" value="1"/>
</dbReference>
<sequence>MSRDEKAAQDEEEQQLLDINKATPQQLQMANQQLENEVNGLAQSTTSLNEASIRMQAALACVEHMSQETDGKQVLVPITSALYVDGKLKEPRKVLVDIGTGYFIEASVEHAIKIIKKRVDILSAKHKTVQETMQIKRMQLQRVAIEMQKRMAAAQAAQAAQGTA</sequence>
<gene>
    <name evidence="2" type="ORF">NSCI0253_LOCUS2016</name>
</gene>
<dbReference type="EMBL" id="HBFQ01002923">
    <property type="protein sequence ID" value="CAD8827670.1"/>
    <property type="molecule type" value="Transcribed_RNA"/>
</dbReference>
<evidence type="ECO:0000256" key="1">
    <source>
        <dbReference type="ARBA" id="ARBA00010048"/>
    </source>
</evidence>
<evidence type="ECO:0008006" key="3">
    <source>
        <dbReference type="Google" id="ProtNLM"/>
    </source>
</evidence>
<comment type="similarity">
    <text evidence="1">Belongs to the prefoldin subunit alpha family.</text>
</comment>
<dbReference type="GO" id="GO:1990115">
    <property type="term" value="P:RNA polymerase III assembly"/>
    <property type="evidence" value="ECO:0007669"/>
    <property type="project" value="TreeGrafter"/>
</dbReference>
<name>A0A7S1EVL1_NOCSC</name>
<dbReference type="HAMAP" id="MF_00308">
    <property type="entry name" value="PfdA"/>
    <property type="match status" value="1"/>
</dbReference>
<dbReference type="GO" id="GO:0006457">
    <property type="term" value="P:protein folding"/>
    <property type="evidence" value="ECO:0007669"/>
    <property type="project" value="InterPro"/>
</dbReference>
<dbReference type="GO" id="GO:1990113">
    <property type="term" value="P:RNA polymerase I assembly"/>
    <property type="evidence" value="ECO:0007669"/>
    <property type="project" value="TreeGrafter"/>
</dbReference>
<dbReference type="GO" id="GO:0005737">
    <property type="term" value="C:cytoplasm"/>
    <property type="evidence" value="ECO:0007669"/>
    <property type="project" value="TreeGrafter"/>
</dbReference>
<dbReference type="GO" id="GO:0016272">
    <property type="term" value="C:prefoldin complex"/>
    <property type="evidence" value="ECO:0007669"/>
    <property type="project" value="InterPro"/>
</dbReference>
<accession>A0A7S1EVL1</accession>
<evidence type="ECO:0000313" key="2">
    <source>
        <dbReference type="EMBL" id="CAD8827670.1"/>
    </source>
</evidence>
<dbReference type="CDD" id="cd23157">
    <property type="entry name" value="Prefoldin_5"/>
    <property type="match status" value="1"/>
</dbReference>
<dbReference type="AlphaFoldDB" id="A0A7S1EVL1"/>
<dbReference type="InterPro" id="IPR011599">
    <property type="entry name" value="PFD_alpha_archaea"/>
</dbReference>
<dbReference type="InterPro" id="IPR009053">
    <property type="entry name" value="Prefoldin"/>
</dbReference>
<dbReference type="SUPFAM" id="SSF46579">
    <property type="entry name" value="Prefoldin"/>
    <property type="match status" value="1"/>
</dbReference>